<dbReference type="EMBL" id="BMAT01013059">
    <property type="protein sequence ID" value="GFS05151.1"/>
    <property type="molecule type" value="Genomic_DNA"/>
</dbReference>
<sequence>MRYNCCSSVSSEVSSCDVGDACLDQGQATENATSASVDGVVYCCSSGNSITISVTRNNRRGYQSSQSTSFISSESYSGVFYSSDLSLSGANNNSSSSNSNNSSTREVVCECWEVDLDDVTDYYNDAKQRFYNMFDDIWNRVSGVFI</sequence>
<comment type="caution">
    <text evidence="1">The sequence shown here is derived from an EMBL/GenBank/DDBJ whole genome shotgun (WGS) entry which is preliminary data.</text>
</comment>
<accession>A0AAV4I924</accession>
<dbReference type="AlphaFoldDB" id="A0AAV4I924"/>
<organism evidence="1 2">
    <name type="scientific">Elysia marginata</name>
    <dbReference type="NCBI Taxonomy" id="1093978"/>
    <lineage>
        <taxon>Eukaryota</taxon>
        <taxon>Metazoa</taxon>
        <taxon>Spiralia</taxon>
        <taxon>Lophotrochozoa</taxon>
        <taxon>Mollusca</taxon>
        <taxon>Gastropoda</taxon>
        <taxon>Heterobranchia</taxon>
        <taxon>Euthyneura</taxon>
        <taxon>Panpulmonata</taxon>
        <taxon>Sacoglossa</taxon>
        <taxon>Placobranchoidea</taxon>
        <taxon>Plakobranchidae</taxon>
        <taxon>Elysia</taxon>
    </lineage>
</organism>
<proteinExistence type="predicted"/>
<evidence type="ECO:0000313" key="1">
    <source>
        <dbReference type="EMBL" id="GFS05151.1"/>
    </source>
</evidence>
<protein>
    <submittedName>
        <fullName evidence="1">Uncharacterized protein</fullName>
    </submittedName>
</protein>
<gene>
    <name evidence="1" type="ORF">ElyMa_006514000</name>
</gene>
<dbReference type="Proteomes" id="UP000762676">
    <property type="component" value="Unassembled WGS sequence"/>
</dbReference>
<name>A0AAV4I924_9GAST</name>
<evidence type="ECO:0000313" key="2">
    <source>
        <dbReference type="Proteomes" id="UP000762676"/>
    </source>
</evidence>
<reference evidence="1 2" key="1">
    <citation type="journal article" date="2021" name="Elife">
        <title>Chloroplast acquisition without the gene transfer in kleptoplastic sea slugs, Plakobranchus ocellatus.</title>
        <authorList>
            <person name="Maeda T."/>
            <person name="Takahashi S."/>
            <person name="Yoshida T."/>
            <person name="Shimamura S."/>
            <person name="Takaki Y."/>
            <person name="Nagai Y."/>
            <person name="Toyoda A."/>
            <person name="Suzuki Y."/>
            <person name="Arimoto A."/>
            <person name="Ishii H."/>
            <person name="Satoh N."/>
            <person name="Nishiyama T."/>
            <person name="Hasebe M."/>
            <person name="Maruyama T."/>
            <person name="Minagawa J."/>
            <person name="Obokata J."/>
            <person name="Shigenobu S."/>
        </authorList>
    </citation>
    <scope>NUCLEOTIDE SEQUENCE [LARGE SCALE GENOMIC DNA]</scope>
</reference>
<keyword evidence="2" id="KW-1185">Reference proteome</keyword>